<dbReference type="PROSITE" id="PS50069">
    <property type="entry name" value="CULLIN_2"/>
    <property type="match status" value="1"/>
</dbReference>
<evidence type="ECO:0000313" key="5">
    <source>
        <dbReference type="Proteomes" id="UP001187531"/>
    </source>
</evidence>
<evidence type="ECO:0000313" key="4">
    <source>
        <dbReference type="EMBL" id="KAK2717896.1"/>
    </source>
</evidence>
<proteinExistence type="inferred from homology"/>
<dbReference type="AlphaFoldDB" id="A0AA88LA55"/>
<dbReference type="GO" id="GO:0031625">
    <property type="term" value="F:ubiquitin protein ligase binding"/>
    <property type="evidence" value="ECO:0007669"/>
    <property type="project" value="InterPro"/>
</dbReference>
<reference evidence="4" key="1">
    <citation type="submission" date="2023-07" db="EMBL/GenBank/DDBJ databases">
        <title>Chromosome-level genome assembly of Artemia franciscana.</title>
        <authorList>
            <person name="Jo E."/>
        </authorList>
    </citation>
    <scope>NUCLEOTIDE SEQUENCE</scope>
    <source>
        <tissue evidence="4">Whole body</tissue>
    </source>
</reference>
<comment type="caution">
    <text evidence="4">The sequence shown here is derived from an EMBL/GenBank/DDBJ whole genome shotgun (WGS) entry which is preliminary data.</text>
</comment>
<dbReference type="InterPro" id="IPR001373">
    <property type="entry name" value="Cullin_N"/>
</dbReference>
<dbReference type="InterPro" id="IPR016158">
    <property type="entry name" value="Cullin_homology"/>
</dbReference>
<dbReference type="Proteomes" id="UP001187531">
    <property type="component" value="Unassembled WGS sequence"/>
</dbReference>
<accession>A0AA88LA55</accession>
<evidence type="ECO:0000256" key="2">
    <source>
        <dbReference type="RuleBase" id="RU003829"/>
    </source>
</evidence>
<dbReference type="Gene3D" id="1.20.1310.10">
    <property type="entry name" value="Cullin Repeats"/>
    <property type="match status" value="1"/>
</dbReference>
<evidence type="ECO:0000256" key="1">
    <source>
        <dbReference type="PROSITE-ProRule" id="PRU00330"/>
    </source>
</evidence>
<evidence type="ECO:0000259" key="3">
    <source>
        <dbReference type="PROSITE" id="PS50069"/>
    </source>
</evidence>
<dbReference type="EMBL" id="JAVRJZ010000010">
    <property type="protein sequence ID" value="KAK2717896.1"/>
    <property type="molecule type" value="Genomic_DNA"/>
</dbReference>
<dbReference type="SUPFAM" id="SSF75632">
    <property type="entry name" value="Cullin homology domain"/>
    <property type="match status" value="1"/>
</dbReference>
<dbReference type="GO" id="GO:0006511">
    <property type="term" value="P:ubiquitin-dependent protein catabolic process"/>
    <property type="evidence" value="ECO:0007669"/>
    <property type="project" value="InterPro"/>
</dbReference>
<organism evidence="4 5">
    <name type="scientific">Artemia franciscana</name>
    <name type="common">Brine shrimp</name>
    <name type="synonym">Artemia sanfranciscana</name>
    <dbReference type="NCBI Taxonomy" id="6661"/>
    <lineage>
        <taxon>Eukaryota</taxon>
        <taxon>Metazoa</taxon>
        <taxon>Ecdysozoa</taxon>
        <taxon>Arthropoda</taxon>
        <taxon>Crustacea</taxon>
        <taxon>Branchiopoda</taxon>
        <taxon>Anostraca</taxon>
        <taxon>Artemiidae</taxon>
        <taxon>Artemia</taxon>
    </lineage>
</organism>
<protein>
    <recommendedName>
        <fullName evidence="3">Cullin family profile domain-containing protein</fullName>
    </recommendedName>
</protein>
<name>A0AA88LA55_ARTSF</name>
<gene>
    <name evidence="4" type="ORF">QYM36_006631</name>
</gene>
<sequence>MVADHLYYLLNALTSIVSKKGVKDLASDYQVLKIDLAKYCDRMHRKSVSGTSSSDSDDKLAESVTILKNLDDKNLFQRHYAKLLAKRLMYQSSAFYGRKRGDDEADQASLRLMAHEQISSTS</sequence>
<keyword evidence="5" id="KW-1185">Reference proteome</keyword>
<feature type="domain" description="Cullin family profile" evidence="3">
    <location>
        <begin position="36"/>
        <end position="94"/>
    </location>
</feature>
<dbReference type="InterPro" id="IPR036317">
    <property type="entry name" value="Cullin_homology_sf"/>
</dbReference>
<comment type="similarity">
    <text evidence="1 2">Belongs to the cullin family.</text>
</comment>
<dbReference type="Pfam" id="PF00888">
    <property type="entry name" value="Cullin"/>
    <property type="match status" value="1"/>
</dbReference>